<dbReference type="Proteomes" id="UP001055658">
    <property type="component" value="Chromosome"/>
</dbReference>
<feature type="domain" description="HTH araC/xylS-type" evidence="2">
    <location>
        <begin position="244"/>
        <end position="333"/>
    </location>
</feature>
<dbReference type="EMBL" id="CP092418">
    <property type="protein sequence ID" value="USD22535.1"/>
    <property type="molecule type" value="Genomic_DNA"/>
</dbReference>
<dbReference type="Gene3D" id="1.10.10.60">
    <property type="entry name" value="Homeodomain-like"/>
    <property type="match status" value="1"/>
</dbReference>
<evidence type="ECO:0000313" key="3">
    <source>
        <dbReference type="EMBL" id="USD22535.1"/>
    </source>
</evidence>
<accession>A0ABY4VEW0</accession>
<dbReference type="Pfam" id="PF12625">
    <property type="entry name" value="Arabinose_bd"/>
    <property type="match status" value="1"/>
</dbReference>
<dbReference type="InterPro" id="IPR018060">
    <property type="entry name" value="HTH_AraC"/>
</dbReference>
<organism evidence="3 4">
    <name type="scientific">Microbulbifer variabilis</name>
    <dbReference type="NCBI Taxonomy" id="266805"/>
    <lineage>
        <taxon>Bacteria</taxon>
        <taxon>Pseudomonadati</taxon>
        <taxon>Pseudomonadota</taxon>
        <taxon>Gammaproteobacteria</taxon>
        <taxon>Cellvibrionales</taxon>
        <taxon>Microbulbiferaceae</taxon>
        <taxon>Microbulbifer</taxon>
    </lineage>
</organism>
<evidence type="ECO:0000256" key="1">
    <source>
        <dbReference type="ARBA" id="ARBA00023125"/>
    </source>
</evidence>
<evidence type="ECO:0000313" key="4">
    <source>
        <dbReference type="Proteomes" id="UP001055658"/>
    </source>
</evidence>
<name>A0ABY4VEW0_9GAMM</name>
<dbReference type="PROSITE" id="PS01124">
    <property type="entry name" value="HTH_ARAC_FAMILY_2"/>
    <property type="match status" value="1"/>
</dbReference>
<reference evidence="3" key="1">
    <citation type="submission" date="2022-02" db="EMBL/GenBank/DDBJ databases">
        <title>Coral-associated bacteria.</title>
        <authorList>
            <person name="Tang K."/>
            <person name="Wang X."/>
        </authorList>
    </citation>
    <scope>NUCLEOTIDE SEQUENCE</scope>
    <source>
        <strain evidence="3">SCSIO 43006</strain>
    </source>
</reference>
<proteinExistence type="predicted"/>
<gene>
    <name evidence="3" type="ORF">MJO52_05230</name>
</gene>
<keyword evidence="4" id="KW-1185">Reference proteome</keyword>
<dbReference type="PANTHER" id="PTHR47894:SF1">
    <property type="entry name" value="HTH-TYPE TRANSCRIPTIONAL REGULATOR VQSM"/>
    <property type="match status" value="1"/>
</dbReference>
<dbReference type="InterPro" id="IPR032687">
    <property type="entry name" value="AraC-type_N"/>
</dbReference>
<dbReference type="PANTHER" id="PTHR47894">
    <property type="entry name" value="HTH-TYPE TRANSCRIPTIONAL REGULATOR GADX"/>
    <property type="match status" value="1"/>
</dbReference>
<dbReference type="RefSeq" id="WP_252084893.1">
    <property type="nucleotide sequence ID" value="NZ_CP092418.1"/>
</dbReference>
<protein>
    <submittedName>
        <fullName evidence="3">AraC family transcriptional regulator</fullName>
    </submittedName>
</protein>
<evidence type="ECO:0000259" key="2">
    <source>
        <dbReference type="PROSITE" id="PS01124"/>
    </source>
</evidence>
<sequence length="333" mass="37883">MTTNNQELYASEPTGLATSTYRHVLYWQHLGFPKDKLKNIYGDHYSQFQNLQHRVPVRLTGQALQEVSDYFSDNTIAFRTGLDVSISSIQAFAHVLMACPTVRHLISLGTQFQQLGTQGYQGLFSEGNERSSFDILIPSFSPLTTQQVELNIGVIFKLISDIVVDYESCHPVIHFAHHNSELMNNASSLINIPIEFGHQKNCISFDNSILDKQLCSPGKSSLDFNKLTAKKQLQKMKSDESLPNRCKDIIKDYLSEGAANLDFLADILQINKRSLQIRLNAQNTSFRRLLDLARREKLNSLDIQSMDKLQVAKELGFSTIIAYEESYKRWKNI</sequence>
<keyword evidence="1" id="KW-0238">DNA-binding</keyword>